<dbReference type="OrthoDB" id="94969at2759"/>
<evidence type="ECO:0000256" key="5">
    <source>
        <dbReference type="RuleBase" id="RU367124"/>
    </source>
</evidence>
<evidence type="ECO:0000256" key="4">
    <source>
        <dbReference type="ARBA" id="ARBA00022729"/>
    </source>
</evidence>
<proteinExistence type="inferred from homology"/>
<comment type="similarity">
    <text evidence="2 5">Belongs to the RxLR effector family.</text>
</comment>
<evidence type="ECO:0000256" key="3">
    <source>
        <dbReference type="ARBA" id="ARBA00022525"/>
    </source>
</evidence>
<protein>
    <recommendedName>
        <fullName evidence="5">RxLR effector protein</fullName>
    </recommendedName>
</protein>
<keyword evidence="7" id="KW-1185">Reference proteome</keyword>
<comment type="subcellular location">
    <subcellularLocation>
        <location evidence="1 5">Secreted</location>
    </subcellularLocation>
</comment>
<dbReference type="PROSITE" id="PS51257">
    <property type="entry name" value="PROKAR_LIPOPROTEIN"/>
    <property type="match status" value="1"/>
</dbReference>
<dbReference type="EMBL" id="NBNE01003851">
    <property type="protein sequence ID" value="OWZ06711.1"/>
    <property type="molecule type" value="Genomic_DNA"/>
</dbReference>
<comment type="domain">
    <text evidence="5">The RxLR-dEER motif acts to carry the protein into the host cell cytoplasm through binding to cell surface phosphatidylinositol-3-phosphate.</text>
</comment>
<feature type="signal peptide" evidence="5">
    <location>
        <begin position="1"/>
        <end position="23"/>
    </location>
</feature>
<keyword evidence="4 5" id="KW-0732">Signal</keyword>
<feature type="chain" id="PRO_5028508300" description="RxLR effector protein" evidence="5">
    <location>
        <begin position="24"/>
        <end position="175"/>
    </location>
</feature>
<dbReference type="Pfam" id="PF16810">
    <property type="entry name" value="RXLR"/>
    <property type="match status" value="1"/>
</dbReference>
<evidence type="ECO:0000256" key="1">
    <source>
        <dbReference type="ARBA" id="ARBA00004613"/>
    </source>
</evidence>
<gene>
    <name evidence="6" type="ORF">PHMEG_00021002</name>
</gene>
<dbReference type="InterPro" id="IPR031825">
    <property type="entry name" value="RXLR"/>
</dbReference>
<comment type="caution">
    <text evidence="6">The sequence shown here is derived from an EMBL/GenBank/DDBJ whole genome shotgun (WGS) entry which is preliminary data.</text>
</comment>
<keyword evidence="3 5" id="KW-0964">Secreted</keyword>
<reference evidence="7" key="1">
    <citation type="submission" date="2017-03" db="EMBL/GenBank/DDBJ databases">
        <title>Phytopthora megakarya and P. palmivora, two closely related causual agents of cacao black pod achieved similar genome size and gene model numbers by different mechanisms.</title>
        <authorList>
            <person name="Ali S."/>
            <person name="Shao J."/>
            <person name="Larry D.J."/>
            <person name="Kronmiller B."/>
            <person name="Shen D."/>
            <person name="Strem M.D."/>
            <person name="Melnick R.L."/>
            <person name="Guiltinan M.J."/>
            <person name="Tyler B.M."/>
            <person name="Meinhardt L.W."/>
            <person name="Bailey B.A."/>
        </authorList>
    </citation>
    <scope>NUCLEOTIDE SEQUENCE [LARGE SCALE GENOMIC DNA]</scope>
    <source>
        <strain evidence="7">zdho120</strain>
    </source>
</reference>
<evidence type="ECO:0000256" key="2">
    <source>
        <dbReference type="ARBA" id="ARBA00010400"/>
    </source>
</evidence>
<comment type="function">
    <text evidence="5">Effector that suppresses plant defense responses during pathogen infection.</text>
</comment>
<evidence type="ECO:0000313" key="6">
    <source>
        <dbReference type="EMBL" id="OWZ06711.1"/>
    </source>
</evidence>
<accession>A0A225VMD8</accession>
<dbReference type="Proteomes" id="UP000198211">
    <property type="component" value="Unassembled WGS sequence"/>
</dbReference>
<evidence type="ECO:0000313" key="7">
    <source>
        <dbReference type="Proteomes" id="UP000198211"/>
    </source>
</evidence>
<dbReference type="GO" id="GO:0005576">
    <property type="term" value="C:extracellular region"/>
    <property type="evidence" value="ECO:0007669"/>
    <property type="project" value="UniProtKB-SubCell"/>
</dbReference>
<organism evidence="6 7">
    <name type="scientific">Phytophthora megakarya</name>
    <dbReference type="NCBI Taxonomy" id="4795"/>
    <lineage>
        <taxon>Eukaryota</taxon>
        <taxon>Sar</taxon>
        <taxon>Stramenopiles</taxon>
        <taxon>Oomycota</taxon>
        <taxon>Peronosporomycetes</taxon>
        <taxon>Peronosporales</taxon>
        <taxon>Peronosporaceae</taxon>
        <taxon>Phytophthora</taxon>
    </lineage>
</organism>
<name>A0A225VMD8_9STRA</name>
<sequence length="175" mass="19942">MRLKHVSFVAAVTLFACGDSSVAVDQFKLVKVQTLKHRSPPNNDILHNKGNRRLRIHHDRTGGEERTANNLLDIWDKAWFGVVKNTAANIAGRNENTVINNYPVIQNKYGDFAPLNLANMLRNDAFKENMFKKWDLVTIKTIKLKIGALLNNKKVAAMVVDYVHNHREYGKFKTS</sequence>
<dbReference type="AlphaFoldDB" id="A0A225VMD8"/>